<accession>A0A2P2Q008</accession>
<dbReference type="EMBL" id="GGEC01079818">
    <property type="protein sequence ID" value="MBX60302.1"/>
    <property type="molecule type" value="Transcribed_RNA"/>
</dbReference>
<protein>
    <submittedName>
        <fullName evidence="1">Uncharacterized protein</fullName>
    </submittedName>
</protein>
<organism evidence="1">
    <name type="scientific">Rhizophora mucronata</name>
    <name type="common">Asiatic mangrove</name>
    <dbReference type="NCBI Taxonomy" id="61149"/>
    <lineage>
        <taxon>Eukaryota</taxon>
        <taxon>Viridiplantae</taxon>
        <taxon>Streptophyta</taxon>
        <taxon>Embryophyta</taxon>
        <taxon>Tracheophyta</taxon>
        <taxon>Spermatophyta</taxon>
        <taxon>Magnoliopsida</taxon>
        <taxon>eudicotyledons</taxon>
        <taxon>Gunneridae</taxon>
        <taxon>Pentapetalae</taxon>
        <taxon>rosids</taxon>
        <taxon>fabids</taxon>
        <taxon>Malpighiales</taxon>
        <taxon>Rhizophoraceae</taxon>
        <taxon>Rhizophora</taxon>
    </lineage>
</organism>
<proteinExistence type="predicted"/>
<reference evidence="1" key="1">
    <citation type="submission" date="2018-02" db="EMBL/GenBank/DDBJ databases">
        <title>Rhizophora mucronata_Transcriptome.</title>
        <authorList>
            <person name="Meera S.P."/>
            <person name="Sreeshan A."/>
            <person name="Augustine A."/>
        </authorList>
    </citation>
    <scope>NUCLEOTIDE SEQUENCE</scope>
    <source>
        <tissue evidence="1">Leaf</tissue>
    </source>
</reference>
<dbReference type="AlphaFoldDB" id="A0A2P2Q008"/>
<name>A0A2P2Q008_RHIMU</name>
<evidence type="ECO:0000313" key="1">
    <source>
        <dbReference type="EMBL" id="MBX60302.1"/>
    </source>
</evidence>
<sequence>MKCDVLLPRSSKNSYSHMLIQGMGMEILNMCD</sequence>